<dbReference type="CDD" id="cd02947">
    <property type="entry name" value="TRX_family"/>
    <property type="match status" value="1"/>
</dbReference>
<evidence type="ECO:0000256" key="1">
    <source>
        <dbReference type="SAM" id="MobiDB-lite"/>
    </source>
</evidence>
<evidence type="ECO:0000256" key="2">
    <source>
        <dbReference type="SAM" id="SignalP"/>
    </source>
</evidence>
<dbReference type="SUPFAM" id="SSF52833">
    <property type="entry name" value="Thioredoxin-like"/>
    <property type="match status" value="1"/>
</dbReference>
<name>A0ABY5PD28_9ACTN</name>
<reference evidence="5" key="1">
    <citation type="submission" date="2021-11" db="EMBL/GenBank/DDBJ databases">
        <title>Cultivation dependent microbiological survey of springs from the worlds oldest radium mine currently devoted to the extraction of radon-saturated water.</title>
        <authorList>
            <person name="Kapinusova G."/>
            <person name="Smrhova T."/>
            <person name="Strejcek M."/>
            <person name="Suman J."/>
            <person name="Jani K."/>
            <person name="Pajer P."/>
            <person name="Uhlik O."/>
        </authorList>
    </citation>
    <scope>NUCLEOTIDE SEQUENCE [LARGE SCALE GENOMIC DNA]</scope>
    <source>
        <strain evidence="5">J379</strain>
    </source>
</reference>
<keyword evidence="5" id="KW-1185">Reference proteome</keyword>
<evidence type="ECO:0000259" key="3">
    <source>
        <dbReference type="PROSITE" id="PS51352"/>
    </source>
</evidence>
<dbReference type="Proteomes" id="UP001058860">
    <property type="component" value="Chromosome"/>
</dbReference>
<keyword evidence="2" id="KW-0732">Signal</keyword>
<dbReference type="PROSITE" id="PS51352">
    <property type="entry name" value="THIOREDOXIN_2"/>
    <property type="match status" value="1"/>
</dbReference>
<feature type="domain" description="Thioredoxin" evidence="3">
    <location>
        <begin position="182"/>
        <end position="325"/>
    </location>
</feature>
<organism evidence="4 5">
    <name type="scientific">Svornostia abyssi</name>
    <dbReference type="NCBI Taxonomy" id="2898438"/>
    <lineage>
        <taxon>Bacteria</taxon>
        <taxon>Bacillati</taxon>
        <taxon>Actinomycetota</taxon>
        <taxon>Thermoleophilia</taxon>
        <taxon>Solirubrobacterales</taxon>
        <taxon>Baekduiaceae</taxon>
        <taxon>Svornostia</taxon>
    </lineage>
</organism>
<dbReference type="EMBL" id="CP088295">
    <property type="protein sequence ID" value="UUY02578.1"/>
    <property type="molecule type" value="Genomic_DNA"/>
</dbReference>
<dbReference type="PROSITE" id="PS51257">
    <property type="entry name" value="PROKAR_LIPOPROTEIN"/>
    <property type="match status" value="1"/>
</dbReference>
<dbReference type="RefSeq" id="WP_353863105.1">
    <property type="nucleotide sequence ID" value="NZ_CP088295.1"/>
</dbReference>
<dbReference type="InterPro" id="IPR036249">
    <property type="entry name" value="Thioredoxin-like_sf"/>
</dbReference>
<gene>
    <name evidence="4" type="ORF">LRS13_18045</name>
</gene>
<dbReference type="Gene3D" id="3.40.30.10">
    <property type="entry name" value="Glutaredoxin"/>
    <property type="match status" value="1"/>
</dbReference>
<protein>
    <submittedName>
        <fullName evidence="4">Thioredoxin family protein</fullName>
    </submittedName>
</protein>
<feature type="compositionally biased region" description="Low complexity" evidence="1">
    <location>
        <begin position="29"/>
        <end position="39"/>
    </location>
</feature>
<accession>A0ABY5PD28</accession>
<proteinExistence type="predicted"/>
<feature type="region of interest" description="Disordered" evidence="1">
    <location>
        <begin position="27"/>
        <end position="47"/>
    </location>
</feature>
<feature type="chain" id="PRO_5047233643" evidence="2">
    <location>
        <begin position="21"/>
        <end position="325"/>
    </location>
</feature>
<evidence type="ECO:0000313" key="4">
    <source>
        <dbReference type="EMBL" id="UUY02578.1"/>
    </source>
</evidence>
<evidence type="ECO:0000313" key="5">
    <source>
        <dbReference type="Proteomes" id="UP001058860"/>
    </source>
</evidence>
<feature type="signal peptide" evidence="2">
    <location>
        <begin position="1"/>
        <end position="20"/>
    </location>
</feature>
<sequence>MSRLALLASLLIFGALVVTGCGGSDDGDSAATSAQTATAEPADFPEGNGQTLETFAADLPEGPVFAPSTSVMRVGDNRVGFALFDVARKQVDATSAAVYTARPNGTDVQGPFIARQESINVKPQYRSAQAAADLAEGDKIWVATVPFDKRGSRTMFALAEVDGELQQTSPFEFKVGTKGGPPDVGEKAIDINTQTEADVGGDLEQLSTRVPPPKEMLQTNFSDVLGKEPVVLQFATPALCQTRVCGPVVDIAEQVRAENGDGVTFIQQEIYNDNDVNKGFRPQVGAWGLPTEPWIFVIDRNGKVVERFEGAFSAEELTEAVKKVQ</sequence>
<dbReference type="InterPro" id="IPR013766">
    <property type="entry name" value="Thioredoxin_domain"/>
</dbReference>